<keyword evidence="2" id="KW-1185">Reference proteome</keyword>
<dbReference type="Proteomes" id="UP000499080">
    <property type="component" value="Unassembled WGS sequence"/>
</dbReference>
<dbReference type="AlphaFoldDB" id="A0A4Y2HFG8"/>
<name>A0A4Y2HFG8_ARAVE</name>
<dbReference type="EMBL" id="BGPR01001904">
    <property type="protein sequence ID" value="GBM64042.1"/>
    <property type="molecule type" value="Genomic_DNA"/>
</dbReference>
<gene>
    <name evidence="1" type="ORF">AVEN_132848_1</name>
</gene>
<proteinExistence type="predicted"/>
<sequence>MPFEKEPCQKMKAVWKYINPDTKEKVERKRDNHPQICPDERLTVLADEASLENRQMQICLTILHVASHP</sequence>
<evidence type="ECO:0000313" key="1">
    <source>
        <dbReference type="EMBL" id="GBM64042.1"/>
    </source>
</evidence>
<protein>
    <submittedName>
        <fullName evidence="1">Uncharacterized protein</fullName>
    </submittedName>
</protein>
<evidence type="ECO:0000313" key="2">
    <source>
        <dbReference type="Proteomes" id="UP000499080"/>
    </source>
</evidence>
<reference evidence="1 2" key="1">
    <citation type="journal article" date="2019" name="Sci. Rep.">
        <title>Orb-weaving spider Araneus ventricosus genome elucidates the spidroin gene catalogue.</title>
        <authorList>
            <person name="Kono N."/>
            <person name="Nakamura H."/>
            <person name="Ohtoshi R."/>
            <person name="Moran D.A.P."/>
            <person name="Shinohara A."/>
            <person name="Yoshida Y."/>
            <person name="Fujiwara M."/>
            <person name="Mori M."/>
            <person name="Tomita M."/>
            <person name="Arakawa K."/>
        </authorList>
    </citation>
    <scope>NUCLEOTIDE SEQUENCE [LARGE SCALE GENOMIC DNA]</scope>
</reference>
<comment type="caution">
    <text evidence="1">The sequence shown here is derived from an EMBL/GenBank/DDBJ whole genome shotgun (WGS) entry which is preliminary data.</text>
</comment>
<organism evidence="1 2">
    <name type="scientific">Araneus ventricosus</name>
    <name type="common">Orbweaver spider</name>
    <name type="synonym">Epeira ventricosa</name>
    <dbReference type="NCBI Taxonomy" id="182803"/>
    <lineage>
        <taxon>Eukaryota</taxon>
        <taxon>Metazoa</taxon>
        <taxon>Ecdysozoa</taxon>
        <taxon>Arthropoda</taxon>
        <taxon>Chelicerata</taxon>
        <taxon>Arachnida</taxon>
        <taxon>Araneae</taxon>
        <taxon>Araneomorphae</taxon>
        <taxon>Entelegynae</taxon>
        <taxon>Araneoidea</taxon>
        <taxon>Araneidae</taxon>
        <taxon>Araneus</taxon>
    </lineage>
</organism>
<accession>A0A4Y2HFG8</accession>